<dbReference type="Proteomes" id="UP000272015">
    <property type="component" value="Unassembled WGS sequence"/>
</dbReference>
<dbReference type="EMBL" id="QZVS01000061">
    <property type="protein sequence ID" value="RJT90353.1"/>
    <property type="molecule type" value="Genomic_DNA"/>
</dbReference>
<reference evidence="1 2" key="1">
    <citation type="submission" date="2018-09" db="EMBL/GenBank/DDBJ databases">
        <title>Novel species of Cryobacterium.</title>
        <authorList>
            <person name="Liu Q."/>
            <person name="Xin Y.-H."/>
        </authorList>
    </citation>
    <scope>NUCLEOTIDE SEQUENCE [LARGE SCALE GENOMIC DNA]</scope>
    <source>
        <strain evidence="1 2">Hh39</strain>
    </source>
</reference>
<protein>
    <recommendedName>
        <fullName evidence="3">SinR family protein</fullName>
    </recommendedName>
</protein>
<gene>
    <name evidence="1" type="ORF">D6T64_04195</name>
</gene>
<dbReference type="AlphaFoldDB" id="A0A3A5MT44"/>
<comment type="caution">
    <text evidence="1">The sequence shown here is derived from an EMBL/GenBank/DDBJ whole genome shotgun (WGS) entry which is preliminary data.</text>
</comment>
<name>A0A3A5MT44_9MICO</name>
<evidence type="ECO:0000313" key="2">
    <source>
        <dbReference type="Proteomes" id="UP000272015"/>
    </source>
</evidence>
<dbReference type="RefSeq" id="WP_119972085.1">
    <property type="nucleotide sequence ID" value="NZ_JBHSQA010000020.1"/>
</dbReference>
<proteinExistence type="predicted"/>
<keyword evidence="2" id="KW-1185">Reference proteome</keyword>
<evidence type="ECO:0000313" key="1">
    <source>
        <dbReference type="EMBL" id="RJT90353.1"/>
    </source>
</evidence>
<accession>A0A3A5MT44</accession>
<evidence type="ECO:0008006" key="3">
    <source>
        <dbReference type="Google" id="ProtNLM"/>
    </source>
</evidence>
<organism evidence="1 2">
    <name type="scientific">Cryobacterium melibiosiphilum</name>
    <dbReference type="NCBI Taxonomy" id="995039"/>
    <lineage>
        <taxon>Bacteria</taxon>
        <taxon>Bacillati</taxon>
        <taxon>Actinomycetota</taxon>
        <taxon>Actinomycetes</taxon>
        <taxon>Micrococcales</taxon>
        <taxon>Microbacteriaceae</taxon>
        <taxon>Cryobacterium</taxon>
    </lineage>
</organism>
<dbReference type="OrthoDB" id="2656750at2"/>
<sequence length="93" mass="10679">MSTLLITYDLNSPGQKYEALHEAIKSQGSWWHHMESTWIVVTSRTPREVFSALNAHIDGTDRAIVIDISGREYSGWLTEEAWEWLRKFVGPSS</sequence>